<name>A0A8S5QQG0_9CAUD</name>
<accession>A0A8S5QQG0</accession>
<evidence type="ECO:0000256" key="1">
    <source>
        <dbReference type="SAM" id="MobiDB-lite"/>
    </source>
</evidence>
<feature type="region of interest" description="Disordered" evidence="1">
    <location>
        <begin position="1"/>
        <end position="28"/>
    </location>
</feature>
<protein>
    <submittedName>
        <fullName evidence="2">Uncharacterized protein</fullName>
    </submittedName>
</protein>
<organism evidence="2">
    <name type="scientific">Myoviridae sp. ctgXL3</name>
    <dbReference type="NCBI Taxonomy" id="2826681"/>
    <lineage>
        <taxon>Viruses</taxon>
        <taxon>Duplodnaviria</taxon>
        <taxon>Heunggongvirae</taxon>
        <taxon>Uroviricota</taxon>
        <taxon>Caudoviricetes</taxon>
    </lineage>
</organism>
<proteinExistence type="predicted"/>
<dbReference type="EMBL" id="BK015712">
    <property type="protein sequence ID" value="DAE21519.1"/>
    <property type="molecule type" value="Genomic_DNA"/>
</dbReference>
<sequence>MKVPVKKKTEDKVKKSIKQLNAPNLTPEETEALEDMLQETEPSEVPIDRLNKVVEFVFNRFNLQDKDYQIDSYAEKNGKVKLSVSNPQYTVAVTINDREEHPELMY</sequence>
<reference evidence="2" key="1">
    <citation type="journal article" date="2021" name="Proc. Natl. Acad. Sci. U.S.A.">
        <title>A Catalog of Tens of Thousands of Viruses from Human Metagenomes Reveals Hidden Associations with Chronic Diseases.</title>
        <authorList>
            <person name="Tisza M.J."/>
            <person name="Buck C.B."/>
        </authorList>
    </citation>
    <scope>NUCLEOTIDE SEQUENCE</scope>
    <source>
        <strain evidence="2">CtgXL3</strain>
    </source>
</reference>
<evidence type="ECO:0000313" key="2">
    <source>
        <dbReference type="EMBL" id="DAE21519.1"/>
    </source>
</evidence>